<dbReference type="PANTHER" id="PTHR46830">
    <property type="entry name" value="TRANSFERASE, PUTATIVE-RELATED"/>
    <property type="match status" value="1"/>
</dbReference>
<dbReference type="AlphaFoldDB" id="A0A327KI09"/>
<protein>
    <recommendedName>
        <fullName evidence="3">Glycosyl transferase</fullName>
    </recommendedName>
</protein>
<dbReference type="InterPro" id="IPR007577">
    <property type="entry name" value="GlycoTrfase_DXD_sugar-bd_CS"/>
</dbReference>
<organism evidence="1 2">
    <name type="scientific">Rhodoplanes roseus</name>
    <dbReference type="NCBI Taxonomy" id="29409"/>
    <lineage>
        <taxon>Bacteria</taxon>
        <taxon>Pseudomonadati</taxon>
        <taxon>Pseudomonadota</taxon>
        <taxon>Alphaproteobacteria</taxon>
        <taxon>Hyphomicrobiales</taxon>
        <taxon>Nitrobacteraceae</taxon>
        <taxon>Rhodoplanes</taxon>
    </lineage>
</organism>
<name>A0A327KI09_9BRAD</name>
<dbReference type="EMBL" id="NPEX01000387">
    <property type="protein sequence ID" value="RAI38087.1"/>
    <property type="molecule type" value="Genomic_DNA"/>
</dbReference>
<proteinExistence type="predicted"/>
<dbReference type="Pfam" id="PF04488">
    <property type="entry name" value="Gly_transf_sug"/>
    <property type="match status" value="1"/>
</dbReference>
<dbReference type="InterPro" id="IPR029044">
    <property type="entry name" value="Nucleotide-diphossugar_trans"/>
</dbReference>
<accession>A0A327KI09</accession>
<dbReference type="SUPFAM" id="SSF53448">
    <property type="entry name" value="Nucleotide-diphospho-sugar transferases"/>
    <property type="match status" value="1"/>
</dbReference>
<dbReference type="Gene3D" id="3.90.550.20">
    <property type="match status" value="1"/>
</dbReference>
<dbReference type="PANTHER" id="PTHR46830:SF2">
    <property type="entry name" value="ALPHA-1,4-N-ACETYLGLUCOSAMINYLTRANSFERASE"/>
    <property type="match status" value="1"/>
</dbReference>
<evidence type="ECO:0000313" key="1">
    <source>
        <dbReference type="EMBL" id="RAI38087.1"/>
    </source>
</evidence>
<evidence type="ECO:0008006" key="3">
    <source>
        <dbReference type="Google" id="ProtNLM"/>
    </source>
</evidence>
<dbReference type="Proteomes" id="UP000249130">
    <property type="component" value="Unassembled WGS sequence"/>
</dbReference>
<gene>
    <name evidence="1" type="ORF">CH341_28485</name>
</gene>
<sequence>MRSACLVPHVVRFVFGLRPQTAPFHLLHYLCLASCLEVVRPERVVVHCLNQPWGPLWDLIRPRIEVEPIRPEDMDQGFAYDDPFMARFSYAHVCDILRLKLLLAHGGVYADMDTLFVRPLPAALFEAPCVMGHERPDPANPKAADGSLCNAFIMAEPGAEFIRLWLEQIRAAFDGSWSNHACTLPYRLSRSHPQLIRVEPARSFFALDWTPDGIAALFERSVTLPHDAYSLHLWAHLWWDRDRRDMSRFSHEQITPAYVAHADTTYAHLARRFLPPGRVPSPLRHRLERAYWSIATARMGVSKRRREPALRAIR</sequence>
<keyword evidence="2" id="KW-1185">Reference proteome</keyword>
<evidence type="ECO:0000313" key="2">
    <source>
        <dbReference type="Proteomes" id="UP000249130"/>
    </source>
</evidence>
<reference evidence="1 2" key="1">
    <citation type="submission" date="2017-07" db="EMBL/GenBank/DDBJ databases">
        <title>Draft Genome Sequences of Select Purple Nonsulfur Bacteria.</title>
        <authorList>
            <person name="Lasarre B."/>
            <person name="Mckinlay J.B."/>
        </authorList>
    </citation>
    <scope>NUCLEOTIDE SEQUENCE [LARGE SCALE GENOMIC DNA]</scope>
    <source>
        <strain evidence="1 2">DSM 5909</strain>
    </source>
</reference>
<dbReference type="OrthoDB" id="277808at2"/>
<comment type="caution">
    <text evidence="1">The sequence shown here is derived from an EMBL/GenBank/DDBJ whole genome shotgun (WGS) entry which is preliminary data.</text>
</comment>